<feature type="domain" description="Histone H2A C-terminal" evidence="2">
    <location>
        <begin position="49"/>
        <end position="78"/>
    </location>
</feature>
<protein>
    <submittedName>
        <fullName evidence="3">Histone H2A.1</fullName>
    </submittedName>
</protein>
<accession>A0A2G2YE41</accession>
<dbReference type="Proteomes" id="UP000222542">
    <property type="component" value="Unassembled WGS sequence"/>
</dbReference>
<feature type="compositionally biased region" description="Polar residues" evidence="1">
    <location>
        <begin position="66"/>
        <end position="77"/>
    </location>
</feature>
<dbReference type="SMR" id="A0A2G2YE41"/>
<reference evidence="3 4" key="2">
    <citation type="journal article" date="2017" name="Genome Biol.">
        <title>New reference genome sequences of hot pepper reveal the massive evolution of plant disease-resistance genes by retroduplication.</title>
        <authorList>
            <person name="Kim S."/>
            <person name="Park J."/>
            <person name="Yeom S.I."/>
            <person name="Kim Y.M."/>
            <person name="Seo E."/>
            <person name="Kim K.T."/>
            <person name="Kim M.S."/>
            <person name="Lee J.M."/>
            <person name="Cheong K."/>
            <person name="Shin H.S."/>
            <person name="Kim S.B."/>
            <person name="Han K."/>
            <person name="Lee J."/>
            <person name="Park M."/>
            <person name="Lee H.A."/>
            <person name="Lee H.Y."/>
            <person name="Lee Y."/>
            <person name="Oh S."/>
            <person name="Lee J.H."/>
            <person name="Choi E."/>
            <person name="Choi E."/>
            <person name="Lee S.E."/>
            <person name="Jeon J."/>
            <person name="Kim H."/>
            <person name="Choi G."/>
            <person name="Song H."/>
            <person name="Lee J."/>
            <person name="Lee S.C."/>
            <person name="Kwon J.K."/>
            <person name="Lee H.Y."/>
            <person name="Koo N."/>
            <person name="Hong Y."/>
            <person name="Kim R.W."/>
            <person name="Kang W.H."/>
            <person name="Huh J.H."/>
            <person name="Kang B.C."/>
            <person name="Yang T.J."/>
            <person name="Lee Y.H."/>
            <person name="Bennetzen J.L."/>
            <person name="Choi D."/>
        </authorList>
    </citation>
    <scope>NUCLEOTIDE SEQUENCE [LARGE SCALE GENOMIC DNA]</scope>
    <source>
        <strain evidence="4">cv. CM334</strain>
    </source>
</reference>
<proteinExistence type="predicted"/>
<dbReference type="InterPro" id="IPR002119">
    <property type="entry name" value="Histone_H2A"/>
</dbReference>
<dbReference type="GO" id="GO:0046982">
    <property type="term" value="F:protein heterodimerization activity"/>
    <property type="evidence" value="ECO:0007669"/>
    <property type="project" value="InterPro"/>
</dbReference>
<dbReference type="STRING" id="4072.A0A2G2YE41"/>
<evidence type="ECO:0000256" key="1">
    <source>
        <dbReference type="SAM" id="MobiDB-lite"/>
    </source>
</evidence>
<evidence type="ECO:0000313" key="4">
    <source>
        <dbReference type="Proteomes" id="UP000222542"/>
    </source>
</evidence>
<dbReference type="GO" id="GO:0000786">
    <property type="term" value="C:nucleosome"/>
    <property type="evidence" value="ECO:0007669"/>
    <property type="project" value="InterPro"/>
</dbReference>
<feature type="region of interest" description="Disordered" evidence="1">
    <location>
        <begin position="66"/>
        <end position="94"/>
    </location>
</feature>
<evidence type="ECO:0000259" key="2">
    <source>
        <dbReference type="Pfam" id="PF16211"/>
    </source>
</evidence>
<sequence>MADKEKTLSSNSAASRKKPQSWTKKSDSKDKKKSRIMIRHIKLIARHGKELNMMLDKVTIATSGVIPNNHNNLLSNRKYSDSSSKVSAAADNYM</sequence>
<gene>
    <name evidence="3" type="ORF">T459_27504</name>
</gene>
<feature type="region of interest" description="Disordered" evidence="1">
    <location>
        <begin position="1"/>
        <end position="34"/>
    </location>
</feature>
<dbReference type="Gene3D" id="1.10.20.10">
    <property type="entry name" value="Histone, subunit A"/>
    <property type="match status" value="1"/>
</dbReference>
<dbReference type="Gramene" id="PHT68017">
    <property type="protein sequence ID" value="PHT68017"/>
    <property type="gene ID" value="T459_27504"/>
</dbReference>
<organism evidence="3 4">
    <name type="scientific">Capsicum annuum</name>
    <name type="common">Capsicum pepper</name>
    <dbReference type="NCBI Taxonomy" id="4072"/>
    <lineage>
        <taxon>Eukaryota</taxon>
        <taxon>Viridiplantae</taxon>
        <taxon>Streptophyta</taxon>
        <taxon>Embryophyta</taxon>
        <taxon>Tracheophyta</taxon>
        <taxon>Spermatophyta</taxon>
        <taxon>Magnoliopsida</taxon>
        <taxon>eudicotyledons</taxon>
        <taxon>Gunneridae</taxon>
        <taxon>Pentapetalae</taxon>
        <taxon>asterids</taxon>
        <taxon>lamiids</taxon>
        <taxon>Solanales</taxon>
        <taxon>Solanaceae</taxon>
        <taxon>Solanoideae</taxon>
        <taxon>Capsiceae</taxon>
        <taxon>Capsicum</taxon>
    </lineage>
</organism>
<name>A0A2G2YE41_CAPAN</name>
<dbReference type="EMBL" id="AYRZ02000011">
    <property type="protein sequence ID" value="PHT68017.1"/>
    <property type="molecule type" value="Genomic_DNA"/>
</dbReference>
<dbReference type="InterPro" id="IPR009072">
    <property type="entry name" value="Histone-fold"/>
</dbReference>
<dbReference type="InterPro" id="IPR032454">
    <property type="entry name" value="Histone_H2A_C"/>
</dbReference>
<evidence type="ECO:0000313" key="3">
    <source>
        <dbReference type="EMBL" id="PHT68017.1"/>
    </source>
</evidence>
<dbReference type="PRINTS" id="PR00620">
    <property type="entry name" value="HISTONEH2A"/>
</dbReference>
<feature type="compositionally biased region" description="Low complexity" evidence="1">
    <location>
        <begin position="81"/>
        <end position="94"/>
    </location>
</feature>
<dbReference type="SUPFAM" id="SSF47113">
    <property type="entry name" value="Histone-fold"/>
    <property type="match status" value="1"/>
</dbReference>
<keyword evidence="4" id="KW-1185">Reference proteome</keyword>
<dbReference type="Pfam" id="PF16211">
    <property type="entry name" value="Histone_H2A_C"/>
    <property type="match status" value="1"/>
</dbReference>
<dbReference type="GO" id="GO:0030527">
    <property type="term" value="F:structural constituent of chromatin"/>
    <property type="evidence" value="ECO:0007669"/>
    <property type="project" value="InterPro"/>
</dbReference>
<reference evidence="3 4" key="1">
    <citation type="journal article" date="2014" name="Nat. Genet.">
        <title>Genome sequence of the hot pepper provides insights into the evolution of pungency in Capsicum species.</title>
        <authorList>
            <person name="Kim S."/>
            <person name="Park M."/>
            <person name="Yeom S.I."/>
            <person name="Kim Y.M."/>
            <person name="Lee J.M."/>
            <person name="Lee H.A."/>
            <person name="Seo E."/>
            <person name="Choi J."/>
            <person name="Cheong K."/>
            <person name="Kim K.T."/>
            <person name="Jung K."/>
            <person name="Lee G.W."/>
            <person name="Oh S.K."/>
            <person name="Bae C."/>
            <person name="Kim S.B."/>
            <person name="Lee H.Y."/>
            <person name="Kim S.Y."/>
            <person name="Kim M.S."/>
            <person name="Kang B.C."/>
            <person name="Jo Y.D."/>
            <person name="Yang H.B."/>
            <person name="Jeong H.J."/>
            <person name="Kang W.H."/>
            <person name="Kwon J.K."/>
            <person name="Shin C."/>
            <person name="Lim J.Y."/>
            <person name="Park J.H."/>
            <person name="Huh J.H."/>
            <person name="Kim J.S."/>
            <person name="Kim B.D."/>
            <person name="Cohen O."/>
            <person name="Paran I."/>
            <person name="Suh M.C."/>
            <person name="Lee S.B."/>
            <person name="Kim Y.K."/>
            <person name="Shin Y."/>
            <person name="Noh S.J."/>
            <person name="Park J."/>
            <person name="Seo Y.S."/>
            <person name="Kwon S.Y."/>
            <person name="Kim H.A."/>
            <person name="Park J.M."/>
            <person name="Kim H.J."/>
            <person name="Choi S.B."/>
            <person name="Bosland P.W."/>
            <person name="Reeves G."/>
            <person name="Jo S.H."/>
            <person name="Lee B.W."/>
            <person name="Cho H.T."/>
            <person name="Choi H.S."/>
            <person name="Lee M.S."/>
            <person name="Yu Y."/>
            <person name="Do Choi Y."/>
            <person name="Park B.S."/>
            <person name="van Deynze A."/>
            <person name="Ashrafi H."/>
            <person name="Hill T."/>
            <person name="Kim W.T."/>
            <person name="Pai H.S."/>
            <person name="Ahn H.K."/>
            <person name="Yeam I."/>
            <person name="Giovannoni J.J."/>
            <person name="Rose J.K."/>
            <person name="Sorensen I."/>
            <person name="Lee S.J."/>
            <person name="Kim R.W."/>
            <person name="Choi I.Y."/>
            <person name="Choi B.S."/>
            <person name="Lim J.S."/>
            <person name="Lee Y.H."/>
            <person name="Choi D."/>
        </authorList>
    </citation>
    <scope>NUCLEOTIDE SEQUENCE [LARGE SCALE GENOMIC DNA]</scope>
    <source>
        <strain evidence="4">cv. CM334</strain>
    </source>
</reference>
<comment type="caution">
    <text evidence="3">The sequence shown here is derived from an EMBL/GenBank/DDBJ whole genome shotgun (WGS) entry which is preliminary data.</text>
</comment>
<dbReference type="GO" id="GO:0003677">
    <property type="term" value="F:DNA binding"/>
    <property type="evidence" value="ECO:0007669"/>
    <property type="project" value="InterPro"/>
</dbReference>
<dbReference type="AlphaFoldDB" id="A0A2G2YE41"/>